<evidence type="ECO:0008006" key="3">
    <source>
        <dbReference type="Google" id="ProtNLM"/>
    </source>
</evidence>
<sequence length="358" mass="40004">MVGTGEINTWDGPKLAQLPCVGSPKARGRKTLSKIPVPPCWGLVVGLTTPHCKNSLVFENKTQPWTGGDNGIRPLRASRKHELRIATWSVRTMLKPGRMKKVADEMQKYRIDVMGLQEIRWQGQRRIDKKVYTLLFSGGEYRTGRFGTGFMISSIWRVPGTNALNQIDHVLTRRRAYRGPNCDSDHYLVRAVIINAEIHNRYFPPLMETRSLCLWKSQPLQSWLSTPKSFAASFADLDNSILSIIDPSWIPSKLPIKSPPKAAAPPLMEGFRPISCGQSLRFLVSLSSSSFGQLVFGASLCLLVLASSSPLASEVAATMGFPPKALSEDECFLRWRSMLCLRVKRRAQISHEKGRSPV</sequence>
<name>A0A8K0P0J1_LADFU</name>
<proteinExistence type="predicted"/>
<organism evidence="1 2">
    <name type="scientific">Ladona fulva</name>
    <name type="common">Scarce chaser dragonfly</name>
    <name type="synonym">Libellula fulva</name>
    <dbReference type="NCBI Taxonomy" id="123851"/>
    <lineage>
        <taxon>Eukaryota</taxon>
        <taxon>Metazoa</taxon>
        <taxon>Ecdysozoa</taxon>
        <taxon>Arthropoda</taxon>
        <taxon>Hexapoda</taxon>
        <taxon>Insecta</taxon>
        <taxon>Pterygota</taxon>
        <taxon>Palaeoptera</taxon>
        <taxon>Odonata</taxon>
        <taxon>Epiprocta</taxon>
        <taxon>Anisoptera</taxon>
        <taxon>Libelluloidea</taxon>
        <taxon>Libellulidae</taxon>
        <taxon>Ladona</taxon>
    </lineage>
</organism>
<dbReference type="AlphaFoldDB" id="A0A8K0P0J1"/>
<evidence type="ECO:0000313" key="2">
    <source>
        <dbReference type="Proteomes" id="UP000792457"/>
    </source>
</evidence>
<protein>
    <recommendedName>
        <fullName evidence="3">Endonuclease/exonuclease/phosphatase domain-containing protein</fullName>
    </recommendedName>
</protein>
<reference evidence="1" key="1">
    <citation type="submission" date="2013-04" db="EMBL/GenBank/DDBJ databases">
        <authorList>
            <person name="Qu J."/>
            <person name="Murali S.C."/>
            <person name="Bandaranaike D."/>
            <person name="Bellair M."/>
            <person name="Blankenburg K."/>
            <person name="Chao H."/>
            <person name="Dinh H."/>
            <person name="Doddapaneni H."/>
            <person name="Downs B."/>
            <person name="Dugan-Rocha S."/>
            <person name="Elkadiri S."/>
            <person name="Gnanaolivu R.D."/>
            <person name="Hernandez B."/>
            <person name="Javaid M."/>
            <person name="Jayaseelan J.C."/>
            <person name="Lee S."/>
            <person name="Li M."/>
            <person name="Ming W."/>
            <person name="Munidasa M."/>
            <person name="Muniz J."/>
            <person name="Nguyen L."/>
            <person name="Ongeri F."/>
            <person name="Osuji N."/>
            <person name="Pu L.-L."/>
            <person name="Puazo M."/>
            <person name="Qu C."/>
            <person name="Quiroz J."/>
            <person name="Raj R."/>
            <person name="Weissenberger G."/>
            <person name="Xin Y."/>
            <person name="Zou X."/>
            <person name="Han Y."/>
            <person name="Richards S."/>
            <person name="Worley K."/>
            <person name="Muzny D."/>
            <person name="Gibbs R."/>
        </authorList>
    </citation>
    <scope>NUCLEOTIDE SEQUENCE</scope>
    <source>
        <strain evidence="1">Sampled in the wild</strain>
    </source>
</reference>
<gene>
    <name evidence="1" type="ORF">J437_LFUL010912</name>
</gene>
<reference evidence="1" key="2">
    <citation type="submission" date="2017-10" db="EMBL/GenBank/DDBJ databases">
        <title>Ladona fulva Genome sequencing and assembly.</title>
        <authorList>
            <person name="Murali S."/>
            <person name="Richards S."/>
            <person name="Bandaranaike D."/>
            <person name="Bellair M."/>
            <person name="Blankenburg K."/>
            <person name="Chao H."/>
            <person name="Dinh H."/>
            <person name="Doddapaneni H."/>
            <person name="Dugan-Rocha S."/>
            <person name="Elkadiri S."/>
            <person name="Gnanaolivu R."/>
            <person name="Hernandez B."/>
            <person name="Skinner E."/>
            <person name="Javaid M."/>
            <person name="Lee S."/>
            <person name="Li M."/>
            <person name="Ming W."/>
            <person name="Munidasa M."/>
            <person name="Muniz J."/>
            <person name="Nguyen L."/>
            <person name="Hughes D."/>
            <person name="Osuji N."/>
            <person name="Pu L.-L."/>
            <person name="Puazo M."/>
            <person name="Qu C."/>
            <person name="Quiroz J."/>
            <person name="Raj R."/>
            <person name="Weissenberger G."/>
            <person name="Xin Y."/>
            <person name="Zou X."/>
            <person name="Han Y."/>
            <person name="Worley K."/>
            <person name="Muzny D."/>
            <person name="Gibbs R."/>
        </authorList>
    </citation>
    <scope>NUCLEOTIDE SEQUENCE</scope>
    <source>
        <strain evidence="1">Sampled in the wild</strain>
    </source>
</reference>
<keyword evidence="2" id="KW-1185">Reference proteome</keyword>
<dbReference type="EMBL" id="KZ308543">
    <property type="protein sequence ID" value="KAG8231215.1"/>
    <property type="molecule type" value="Genomic_DNA"/>
</dbReference>
<dbReference type="SUPFAM" id="SSF56219">
    <property type="entry name" value="DNase I-like"/>
    <property type="match status" value="1"/>
</dbReference>
<comment type="caution">
    <text evidence="1">The sequence shown here is derived from an EMBL/GenBank/DDBJ whole genome shotgun (WGS) entry which is preliminary data.</text>
</comment>
<dbReference type="OrthoDB" id="425681at2759"/>
<dbReference type="Proteomes" id="UP000792457">
    <property type="component" value="Unassembled WGS sequence"/>
</dbReference>
<dbReference type="InterPro" id="IPR036691">
    <property type="entry name" value="Endo/exonu/phosph_ase_sf"/>
</dbReference>
<dbReference type="Gene3D" id="3.60.10.10">
    <property type="entry name" value="Endonuclease/exonuclease/phosphatase"/>
    <property type="match status" value="1"/>
</dbReference>
<accession>A0A8K0P0J1</accession>
<evidence type="ECO:0000313" key="1">
    <source>
        <dbReference type="EMBL" id="KAG8231215.1"/>
    </source>
</evidence>